<feature type="signal peptide" evidence="1">
    <location>
        <begin position="1"/>
        <end position="28"/>
    </location>
</feature>
<dbReference type="Proteomes" id="UP000244168">
    <property type="component" value="Unassembled WGS sequence"/>
</dbReference>
<dbReference type="EMBL" id="QAOQ01000004">
    <property type="protein sequence ID" value="PTQ96598.1"/>
    <property type="molecule type" value="Genomic_DNA"/>
</dbReference>
<feature type="chain" id="PRO_5015705239" description="Aspartyl protease" evidence="1">
    <location>
        <begin position="29"/>
        <end position="372"/>
    </location>
</feature>
<keyword evidence="3" id="KW-1185">Reference proteome</keyword>
<dbReference type="Gene3D" id="2.40.70.10">
    <property type="entry name" value="Acid Proteases"/>
    <property type="match status" value="1"/>
</dbReference>
<gene>
    <name evidence="2" type="ORF">C8P68_10483</name>
</gene>
<dbReference type="SUPFAM" id="SSF50630">
    <property type="entry name" value="Acid proteases"/>
    <property type="match status" value="1"/>
</dbReference>
<organism evidence="2 3">
    <name type="scientific">Mucilaginibacter yixingensis</name>
    <dbReference type="NCBI Taxonomy" id="1295612"/>
    <lineage>
        <taxon>Bacteria</taxon>
        <taxon>Pseudomonadati</taxon>
        <taxon>Bacteroidota</taxon>
        <taxon>Sphingobacteriia</taxon>
        <taxon>Sphingobacteriales</taxon>
        <taxon>Sphingobacteriaceae</taxon>
        <taxon>Mucilaginibacter</taxon>
    </lineage>
</organism>
<evidence type="ECO:0000313" key="3">
    <source>
        <dbReference type="Proteomes" id="UP000244168"/>
    </source>
</evidence>
<dbReference type="InterPro" id="IPR021109">
    <property type="entry name" value="Peptidase_aspartic_dom_sf"/>
</dbReference>
<reference evidence="2 3" key="1">
    <citation type="submission" date="2018-04" db="EMBL/GenBank/DDBJ databases">
        <title>Genomic Encyclopedia of Archaeal and Bacterial Type Strains, Phase II (KMG-II): from individual species to whole genera.</title>
        <authorList>
            <person name="Goeker M."/>
        </authorList>
    </citation>
    <scope>NUCLEOTIDE SEQUENCE [LARGE SCALE GENOMIC DNA]</scope>
    <source>
        <strain evidence="2 3">DSM 26809</strain>
    </source>
</reference>
<protein>
    <recommendedName>
        <fullName evidence="4">Aspartyl protease</fullName>
    </recommendedName>
</protein>
<comment type="caution">
    <text evidence="2">The sequence shown here is derived from an EMBL/GenBank/DDBJ whole genome shotgun (WGS) entry which is preliminary data.</text>
</comment>
<accession>A0A2T5J946</accession>
<name>A0A2T5J946_9SPHI</name>
<sequence>MKVKYYLLAAAMCSLLSALLVSCKKNSADTSAMITSVPTISPTKLGLYEADSSIYKQLYIAVPKIGTQTVNQYLLFDTGSGGMVIDAHEVLPATMISTSGFNFTGDSTVVNGITITSQKSSISYGADNSTTETVYGNLAYAAITVGDHDGTITIKRVPFLLYYKGVDNSGKIEATGAFDIFGVDSEYDVVFSNGAYVSSPFSYFDPGTGLTRGFKMAALGTGNFSNAGNYVAGVLSVGLTDNDLTSAGFTMHTLSAYQNYGYPVIIPSSFTYGSKSVTAAYTVFDTGTEPYNYLEDPTATKNITLLPTGTSLSVLTGSNFNYGFTTTASDYLSYVEKTSYSGTDVSIVSLEYFLNNEYLLNYTGHQLGLKNN</sequence>
<dbReference type="RefSeq" id="WP_107828562.1">
    <property type="nucleotide sequence ID" value="NZ_CP160205.1"/>
</dbReference>
<dbReference type="PROSITE" id="PS51257">
    <property type="entry name" value="PROKAR_LIPOPROTEIN"/>
    <property type="match status" value="1"/>
</dbReference>
<evidence type="ECO:0000256" key="1">
    <source>
        <dbReference type="SAM" id="SignalP"/>
    </source>
</evidence>
<evidence type="ECO:0000313" key="2">
    <source>
        <dbReference type="EMBL" id="PTQ96598.1"/>
    </source>
</evidence>
<evidence type="ECO:0008006" key="4">
    <source>
        <dbReference type="Google" id="ProtNLM"/>
    </source>
</evidence>
<dbReference type="AlphaFoldDB" id="A0A2T5J946"/>
<keyword evidence="1" id="KW-0732">Signal</keyword>
<dbReference type="OrthoDB" id="8061046at2"/>
<proteinExistence type="predicted"/>